<feature type="binding site" description="axial binding residue" evidence="4">
    <location>
        <position position="462"/>
    </location>
    <ligand>
        <name>heme</name>
        <dbReference type="ChEBI" id="CHEBI:30413"/>
    </ligand>
    <ligandPart>
        <name>Fe</name>
        <dbReference type="ChEBI" id="CHEBI:18248"/>
    </ligandPart>
</feature>
<evidence type="ECO:0000256" key="1">
    <source>
        <dbReference type="ARBA" id="ARBA00022617"/>
    </source>
</evidence>
<dbReference type="InterPro" id="IPR002401">
    <property type="entry name" value="Cyt_P450_E_grp-I"/>
</dbReference>
<dbReference type="InterPro" id="IPR011576">
    <property type="entry name" value="Pyridox_Oxase_N"/>
</dbReference>
<feature type="domain" description="Pyridoxamine 5'-phosphate oxidase N-terminal" evidence="5">
    <location>
        <begin position="548"/>
        <end position="660"/>
    </location>
</feature>
<accession>A0A395RMJ2</accession>
<dbReference type="InterPro" id="IPR019576">
    <property type="entry name" value="Pyridoxamine_oxidase_dimer_C"/>
</dbReference>
<name>A0A395RMJ2_9HYPO</name>
<dbReference type="AlphaFoldDB" id="A0A395RMJ2"/>
<dbReference type="OrthoDB" id="1470350at2759"/>
<dbReference type="Pfam" id="PF10590">
    <property type="entry name" value="PNP_phzG_C"/>
    <property type="match status" value="1"/>
</dbReference>
<comment type="cofactor">
    <cofactor evidence="4">
        <name>heme</name>
        <dbReference type="ChEBI" id="CHEBI:30413"/>
    </cofactor>
</comment>
<sequence>MRNESGSSAGLLRETLQPAIDEPRIAITTVFVGLAIFFLVDSFKTWYRLSHVPGPFLAGFSRFWLFRGSMRAQLPMEMQAAIEKYGSSLVRVGPNELVTDDAKLLKKIHSGRSDYTRGPWFESMRFEPGKDNLFSMRDEEEHRKLRNKMAAGYSGKENPSLERSVDSIIDKFISLIETKYLSTDDAYRPMDFAQKAQFFTLDVISDLAFGQPFGYLTKDEDVYDFLKITRAYFPVTVTMANVPWMISLLHSRLFSGLLPKDTDKIGFGAFIGVANKKVAERFAPGATPHADMLGSFIRNGLDQGQTSRESLLNVVAGSETTATTIRIIMLCILTSPVAYRRLQQEIDDAIKAGTISSPITDAEARKLPFLQATIQEGLRIKNPATGALYKEVPEGGDTIDGMFIPGGTQIGISAFGVYHNKKVFGEDAGVFRPERWLNAEPERLEAMAENVSLVFSSGKWQCLGKPVAIMELNKIFVELLRRYDFSIAKPEKPLDIFNALETYRVNLMATSTLQIKLRALKVLEGSSYPKTDFDSFPETPQQAFELWLDEAIDNEVPEPHAVTLSTTDEDGRPDARVLILKNVDDRGWHFACKADSPKGRQISANNFVALTFYWPKIGRQIRLRGIATALPKNECHDDFAARSAMAKVTAVTSKQSEPMNDPDEANRSVREGLRRQENGGEEISSGGWVVYAVKPDMVEFWQASSDRLHQRLLYFQGEFDSEWKKEALWP</sequence>
<keyword evidence="2 4" id="KW-0479">Metal-binding</keyword>
<dbReference type="SUPFAM" id="SSF50475">
    <property type="entry name" value="FMN-binding split barrel"/>
    <property type="match status" value="1"/>
</dbReference>
<dbReference type="CDD" id="cd11060">
    <property type="entry name" value="CYP57A1-like"/>
    <property type="match status" value="1"/>
</dbReference>
<organism evidence="7 8">
    <name type="scientific">Fusarium longipes</name>
    <dbReference type="NCBI Taxonomy" id="694270"/>
    <lineage>
        <taxon>Eukaryota</taxon>
        <taxon>Fungi</taxon>
        <taxon>Dikarya</taxon>
        <taxon>Ascomycota</taxon>
        <taxon>Pezizomycotina</taxon>
        <taxon>Sordariomycetes</taxon>
        <taxon>Hypocreomycetidae</taxon>
        <taxon>Hypocreales</taxon>
        <taxon>Nectriaceae</taxon>
        <taxon>Fusarium</taxon>
    </lineage>
</organism>
<dbReference type="PANTHER" id="PTHR24305">
    <property type="entry name" value="CYTOCHROME P450"/>
    <property type="match status" value="1"/>
</dbReference>
<dbReference type="Gene3D" id="1.10.630.10">
    <property type="entry name" value="Cytochrome P450"/>
    <property type="match status" value="1"/>
</dbReference>
<dbReference type="InterPro" id="IPR050121">
    <property type="entry name" value="Cytochrome_P450_monoxygenase"/>
</dbReference>
<dbReference type="InterPro" id="IPR012349">
    <property type="entry name" value="Split_barrel_FMN-bd"/>
</dbReference>
<dbReference type="GO" id="GO:0016705">
    <property type="term" value="F:oxidoreductase activity, acting on paired donors, with incorporation or reduction of molecular oxygen"/>
    <property type="evidence" value="ECO:0007669"/>
    <property type="project" value="InterPro"/>
</dbReference>
<dbReference type="SUPFAM" id="SSF48264">
    <property type="entry name" value="Cytochrome P450"/>
    <property type="match status" value="1"/>
</dbReference>
<dbReference type="Gene3D" id="2.30.110.10">
    <property type="entry name" value="Electron Transport, Fmn-binding Protein, Chain A"/>
    <property type="match status" value="1"/>
</dbReference>
<keyword evidence="8" id="KW-1185">Reference proteome</keyword>
<reference evidence="7 8" key="1">
    <citation type="journal article" date="2018" name="PLoS Pathog.">
        <title>Evolution of structural diversity of trichothecenes, a family of toxins produced by plant pathogenic and entomopathogenic fungi.</title>
        <authorList>
            <person name="Proctor R.H."/>
            <person name="McCormick S.P."/>
            <person name="Kim H.S."/>
            <person name="Cardoza R.E."/>
            <person name="Stanley A.M."/>
            <person name="Lindo L."/>
            <person name="Kelly A."/>
            <person name="Brown D.W."/>
            <person name="Lee T."/>
            <person name="Vaughan M.M."/>
            <person name="Alexander N.J."/>
            <person name="Busman M."/>
            <person name="Gutierrez S."/>
        </authorList>
    </citation>
    <scope>NUCLEOTIDE SEQUENCE [LARGE SCALE GENOMIC DNA]</scope>
    <source>
        <strain evidence="7 8">NRRL 20695</strain>
    </source>
</reference>
<evidence type="ECO:0000259" key="5">
    <source>
        <dbReference type="Pfam" id="PF01243"/>
    </source>
</evidence>
<evidence type="ECO:0000256" key="4">
    <source>
        <dbReference type="PIRSR" id="PIRSR602401-1"/>
    </source>
</evidence>
<evidence type="ECO:0000256" key="2">
    <source>
        <dbReference type="ARBA" id="ARBA00022723"/>
    </source>
</evidence>
<evidence type="ECO:0008006" key="9">
    <source>
        <dbReference type="Google" id="ProtNLM"/>
    </source>
</evidence>
<dbReference type="GO" id="GO:0020037">
    <property type="term" value="F:heme binding"/>
    <property type="evidence" value="ECO:0007669"/>
    <property type="project" value="InterPro"/>
</dbReference>
<keyword evidence="3 4" id="KW-0408">Iron</keyword>
<evidence type="ECO:0000256" key="3">
    <source>
        <dbReference type="ARBA" id="ARBA00023004"/>
    </source>
</evidence>
<evidence type="ECO:0000313" key="7">
    <source>
        <dbReference type="EMBL" id="RGP61283.1"/>
    </source>
</evidence>
<dbReference type="GO" id="GO:0005506">
    <property type="term" value="F:iron ion binding"/>
    <property type="evidence" value="ECO:0007669"/>
    <property type="project" value="InterPro"/>
</dbReference>
<dbReference type="STRING" id="694270.A0A395RMJ2"/>
<dbReference type="PRINTS" id="PR00463">
    <property type="entry name" value="EP450I"/>
</dbReference>
<evidence type="ECO:0000259" key="6">
    <source>
        <dbReference type="Pfam" id="PF10590"/>
    </source>
</evidence>
<dbReference type="PANTHER" id="PTHR24305:SF168">
    <property type="entry name" value="P450, PUTATIVE (EUROFUNG)-RELATED"/>
    <property type="match status" value="1"/>
</dbReference>
<dbReference type="InterPro" id="IPR036396">
    <property type="entry name" value="Cyt_P450_sf"/>
</dbReference>
<dbReference type="Pfam" id="PF01243">
    <property type="entry name" value="PNPOx_N"/>
    <property type="match status" value="1"/>
</dbReference>
<dbReference type="NCBIfam" id="NF004231">
    <property type="entry name" value="PRK05679.1"/>
    <property type="match status" value="1"/>
</dbReference>
<protein>
    <recommendedName>
        <fullName evidence="9">Pyridoxal 5'-phosphate synthase</fullName>
    </recommendedName>
</protein>
<feature type="domain" description="Pyridoxine 5'-phosphate oxidase dimerisation C-terminal" evidence="6">
    <location>
        <begin position="688"/>
        <end position="730"/>
    </location>
</feature>
<dbReference type="Pfam" id="PF00067">
    <property type="entry name" value="p450"/>
    <property type="match status" value="1"/>
</dbReference>
<dbReference type="Proteomes" id="UP000266234">
    <property type="component" value="Unassembled WGS sequence"/>
</dbReference>
<dbReference type="PRINTS" id="PR00385">
    <property type="entry name" value="P450"/>
</dbReference>
<comment type="caution">
    <text evidence="7">The sequence shown here is derived from an EMBL/GenBank/DDBJ whole genome shotgun (WGS) entry which is preliminary data.</text>
</comment>
<gene>
    <name evidence="7" type="ORF">FLONG3_10592</name>
</gene>
<dbReference type="InterPro" id="IPR001128">
    <property type="entry name" value="Cyt_P450"/>
</dbReference>
<keyword evidence="1 4" id="KW-0349">Heme</keyword>
<proteinExistence type="predicted"/>
<evidence type="ECO:0000313" key="8">
    <source>
        <dbReference type="Proteomes" id="UP000266234"/>
    </source>
</evidence>
<dbReference type="EMBL" id="PXOG01000316">
    <property type="protein sequence ID" value="RGP61283.1"/>
    <property type="molecule type" value="Genomic_DNA"/>
</dbReference>
<dbReference type="GO" id="GO:0004497">
    <property type="term" value="F:monooxygenase activity"/>
    <property type="evidence" value="ECO:0007669"/>
    <property type="project" value="InterPro"/>
</dbReference>